<dbReference type="PRINTS" id="PR00691">
    <property type="entry name" value="ADHESINB"/>
</dbReference>
<organism evidence="5">
    <name type="scientific">freshwater metagenome</name>
    <dbReference type="NCBI Taxonomy" id="449393"/>
    <lineage>
        <taxon>unclassified sequences</taxon>
        <taxon>metagenomes</taxon>
        <taxon>ecological metagenomes</taxon>
    </lineage>
</organism>
<dbReference type="InterPro" id="IPR050492">
    <property type="entry name" value="Bact_metal-bind_prot9"/>
</dbReference>
<dbReference type="InterPro" id="IPR006127">
    <property type="entry name" value="ZnuA-like"/>
</dbReference>
<keyword evidence="4" id="KW-0732">Signal</keyword>
<name>A0A6J6TPH2_9ZZZZ</name>
<evidence type="ECO:0000256" key="3">
    <source>
        <dbReference type="ARBA" id="ARBA00022723"/>
    </source>
</evidence>
<dbReference type="PRINTS" id="PR00690">
    <property type="entry name" value="ADHESNFAMILY"/>
</dbReference>
<evidence type="ECO:0000313" key="5">
    <source>
        <dbReference type="EMBL" id="CAB4749362.1"/>
    </source>
</evidence>
<accession>A0A6J6TPH2</accession>
<evidence type="ECO:0000256" key="1">
    <source>
        <dbReference type="ARBA" id="ARBA00004196"/>
    </source>
</evidence>
<dbReference type="PANTHER" id="PTHR42953">
    <property type="entry name" value="HIGH-AFFINITY ZINC UPTAKE SYSTEM PROTEIN ZNUA-RELATED"/>
    <property type="match status" value="1"/>
</dbReference>
<keyword evidence="3" id="KW-0479">Metal-binding</keyword>
<dbReference type="GO" id="GO:0046872">
    <property type="term" value="F:metal ion binding"/>
    <property type="evidence" value="ECO:0007669"/>
    <property type="project" value="UniProtKB-KW"/>
</dbReference>
<dbReference type="Pfam" id="PF01297">
    <property type="entry name" value="ZnuA"/>
    <property type="match status" value="1"/>
</dbReference>
<dbReference type="AlphaFoldDB" id="A0A6J6TPH2"/>
<keyword evidence="2" id="KW-0813">Transport</keyword>
<dbReference type="InterPro" id="IPR006128">
    <property type="entry name" value="Lipoprotein_PsaA-like"/>
</dbReference>
<reference evidence="5" key="1">
    <citation type="submission" date="2020-05" db="EMBL/GenBank/DDBJ databases">
        <authorList>
            <person name="Chiriac C."/>
            <person name="Salcher M."/>
            <person name="Ghai R."/>
            <person name="Kavagutti S V."/>
        </authorList>
    </citation>
    <scope>NUCLEOTIDE SEQUENCE</scope>
</reference>
<sequence length="332" mass="35919">MTRPRLAGLALLALAPALAACSEGSDVADDGELRIVTTVAPITSITAAVAGDRAEVEGLVPEGTNSHTFEPPPSAAAQLEEADLVLVNGLQLEDPTMELAEETMSEGARLVELGTEVLPESEYVYDFSFPEEEGKPNPHLWTDPTWAIRYAELVRDTLVEVDPDGEATYDENLEAFTAQATALSDALRADQESVPVEDRKLLTYHDAYAYFARTYDWTVIGAIQPDSFDDPTPREVAGIIDQIEAEQVPTIFGSEVFPSDALEEIGDATGARYEDTLRDDDLPGEPGEPEHSWLGLMRYNYVTMITGLGGEAPELSALDVTPAVPDTATYPQ</sequence>
<dbReference type="PROSITE" id="PS51257">
    <property type="entry name" value="PROKAR_LIPOPROTEIN"/>
    <property type="match status" value="1"/>
</dbReference>
<comment type="subcellular location">
    <subcellularLocation>
        <location evidence="1">Cell envelope</location>
    </subcellularLocation>
</comment>
<gene>
    <name evidence="5" type="ORF">UFOPK2761_01876</name>
</gene>
<evidence type="ECO:0000256" key="4">
    <source>
        <dbReference type="ARBA" id="ARBA00022729"/>
    </source>
</evidence>
<protein>
    <submittedName>
        <fullName evidence="5">Unannotated protein</fullName>
    </submittedName>
</protein>
<dbReference type="InterPro" id="IPR006129">
    <property type="entry name" value="AdhesinB"/>
</dbReference>
<proteinExistence type="predicted"/>
<dbReference type="GO" id="GO:0007155">
    <property type="term" value="P:cell adhesion"/>
    <property type="evidence" value="ECO:0007669"/>
    <property type="project" value="InterPro"/>
</dbReference>
<dbReference type="GO" id="GO:0030313">
    <property type="term" value="C:cell envelope"/>
    <property type="evidence" value="ECO:0007669"/>
    <property type="project" value="UniProtKB-SubCell"/>
</dbReference>
<dbReference type="EMBL" id="CAEZYQ010000013">
    <property type="protein sequence ID" value="CAB4749362.1"/>
    <property type="molecule type" value="Genomic_DNA"/>
</dbReference>
<dbReference type="GO" id="GO:0030001">
    <property type="term" value="P:metal ion transport"/>
    <property type="evidence" value="ECO:0007669"/>
    <property type="project" value="InterPro"/>
</dbReference>
<dbReference type="Gene3D" id="3.40.50.1980">
    <property type="entry name" value="Nitrogenase molybdenum iron protein domain"/>
    <property type="match status" value="2"/>
</dbReference>
<dbReference type="SUPFAM" id="SSF53807">
    <property type="entry name" value="Helical backbone' metal receptor"/>
    <property type="match status" value="1"/>
</dbReference>
<dbReference type="PANTHER" id="PTHR42953:SF1">
    <property type="entry name" value="METAL-BINDING PROTEIN HI_0362-RELATED"/>
    <property type="match status" value="1"/>
</dbReference>
<evidence type="ECO:0000256" key="2">
    <source>
        <dbReference type="ARBA" id="ARBA00022448"/>
    </source>
</evidence>